<evidence type="ECO:0000256" key="7">
    <source>
        <dbReference type="ARBA" id="ARBA00022840"/>
    </source>
</evidence>
<keyword evidence="7 15" id="KW-0067">ATP-binding</keyword>
<evidence type="ECO:0000259" key="14">
    <source>
        <dbReference type="PROSITE" id="PS50929"/>
    </source>
</evidence>
<reference evidence="15 16" key="1">
    <citation type="submission" date="2009-01" db="EMBL/GenBank/DDBJ databases">
        <authorList>
            <person name="Fulton L."/>
            <person name="Clifton S."/>
            <person name="Chinwalla A.T."/>
            <person name="Mitreva M."/>
            <person name="Sodergren E."/>
            <person name="Weinstock G."/>
            <person name="Clifton S."/>
            <person name="Dooling D.J."/>
            <person name="Fulton B."/>
            <person name="Minx P."/>
            <person name="Pepin K.H."/>
            <person name="Johnson M."/>
            <person name="Bhonagiri V."/>
            <person name="Nash W.E."/>
            <person name="Mardis E.R."/>
            <person name="Wilson R.K."/>
        </authorList>
    </citation>
    <scope>NUCLEOTIDE SEQUENCE [LARGE SCALE GENOMIC DNA]</scope>
    <source>
        <strain evidence="15 16">ATCC 33806</strain>
    </source>
</reference>
<dbReference type="PROSITE" id="PS50893">
    <property type="entry name" value="ABC_TRANSPORTER_2"/>
    <property type="match status" value="1"/>
</dbReference>
<dbReference type="Pfam" id="PF00005">
    <property type="entry name" value="ABC_tran"/>
    <property type="match status" value="1"/>
</dbReference>
<dbReference type="GO" id="GO:0016887">
    <property type="term" value="F:ATP hydrolysis activity"/>
    <property type="evidence" value="ECO:0007669"/>
    <property type="project" value="InterPro"/>
</dbReference>
<feature type="transmembrane region" description="Helical" evidence="12">
    <location>
        <begin position="269"/>
        <end position="291"/>
    </location>
</feature>
<organism evidence="15 16">
    <name type="scientific">Corynebacterium matruchotii ATCC 33806</name>
    <dbReference type="NCBI Taxonomy" id="566549"/>
    <lineage>
        <taxon>Bacteria</taxon>
        <taxon>Bacillati</taxon>
        <taxon>Actinomycetota</taxon>
        <taxon>Actinomycetes</taxon>
        <taxon>Mycobacteriales</taxon>
        <taxon>Corynebacteriaceae</taxon>
        <taxon>Corynebacterium</taxon>
    </lineage>
</organism>
<dbReference type="PANTHER" id="PTHR24221">
    <property type="entry name" value="ATP-BINDING CASSETTE SUB-FAMILY B"/>
    <property type="match status" value="1"/>
</dbReference>
<evidence type="ECO:0000313" key="15">
    <source>
        <dbReference type="EMBL" id="EEG26721.1"/>
    </source>
</evidence>
<accession>C0E4C3</accession>
<feature type="domain" description="ABC transmembrane type-1" evidence="14">
    <location>
        <begin position="18"/>
        <end position="298"/>
    </location>
</feature>
<dbReference type="HOGENOM" id="CLU_000604_84_9_11"/>
<dbReference type="GO" id="GO:0005524">
    <property type="term" value="F:ATP binding"/>
    <property type="evidence" value="ECO:0007669"/>
    <property type="project" value="UniProtKB-KW"/>
</dbReference>
<dbReference type="InterPro" id="IPR027417">
    <property type="entry name" value="P-loop_NTPase"/>
</dbReference>
<dbReference type="SUPFAM" id="SSF90123">
    <property type="entry name" value="ABC transporter transmembrane region"/>
    <property type="match status" value="1"/>
</dbReference>
<evidence type="ECO:0000259" key="13">
    <source>
        <dbReference type="PROSITE" id="PS50893"/>
    </source>
</evidence>
<comment type="similarity">
    <text evidence="11">Belongs to the ABC transporter superfamily. Siderophore-Fe(3+) uptake transporter (SIUT) (TC 3.A.1.21) family.</text>
</comment>
<keyword evidence="9 12" id="KW-1133">Transmembrane helix</keyword>
<keyword evidence="6" id="KW-0547">Nucleotide-binding</keyword>
<keyword evidence="8" id="KW-1278">Translocase</keyword>
<evidence type="ECO:0000256" key="5">
    <source>
        <dbReference type="ARBA" id="ARBA00022692"/>
    </source>
</evidence>
<keyword evidence="10 12" id="KW-0472">Membrane</keyword>
<dbReference type="InterPro" id="IPR017871">
    <property type="entry name" value="ABC_transporter-like_CS"/>
</dbReference>
<keyword evidence="2" id="KW-0813">Transport</keyword>
<dbReference type="SMART" id="SM00382">
    <property type="entry name" value="AAA"/>
    <property type="match status" value="1"/>
</dbReference>
<dbReference type="PROSITE" id="PS50929">
    <property type="entry name" value="ABC_TM1F"/>
    <property type="match status" value="1"/>
</dbReference>
<dbReference type="AlphaFoldDB" id="C0E4C3"/>
<dbReference type="EMBL" id="ACEB01000023">
    <property type="protein sequence ID" value="EEG26721.1"/>
    <property type="molecule type" value="Genomic_DNA"/>
</dbReference>
<proteinExistence type="inferred from homology"/>
<keyword evidence="5 12" id="KW-0812">Transmembrane</keyword>
<dbReference type="InterPro" id="IPR039421">
    <property type="entry name" value="Type_1_exporter"/>
</dbReference>
<gene>
    <name evidence="15" type="ORF">CORMATOL_01846</name>
</gene>
<dbReference type="InterPro" id="IPR003593">
    <property type="entry name" value="AAA+_ATPase"/>
</dbReference>
<evidence type="ECO:0000256" key="10">
    <source>
        <dbReference type="ARBA" id="ARBA00023136"/>
    </source>
</evidence>
<dbReference type="GO" id="GO:0034040">
    <property type="term" value="F:ATPase-coupled lipid transmembrane transporter activity"/>
    <property type="evidence" value="ECO:0007669"/>
    <property type="project" value="TreeGrafter"/>
</dbReference>
<evidence type="ECO:0000256" key="11">
    <source>
        <dbReference type="ARBA" id="ARBA00023455"/>
    </source>
</evidence>
<evidence type="ECO:0000256" key="3">
    <source>
        <dbReference type="ARBA" id="ARBA00022475"/>
    </source>
</evidence>
<feature type="transmembrane region" description="Helical" evidence="12">
    <location>
        <begin position="129"/>
        <end position="147"/>
    </location>
</feature>
<dbReference type="InterPro" id="IPR003439">
    <property type="entry name" value="ABC_transporter-like_ATP-bd"/>
</dbReference>
<dbReference type="PANTHER" id="PTHR24221:SF654">
    <property type="entry name" value="ATP-BINDING CASSETTE SUB-FAMILY B MEMBER 6"/>
    <property type="match status" value="1"/>
</dbReference>
<evidence type="ECO:0000256" key="4">
    <source>
        <dbReference type="ARBA" id="ARBA00022519"/>
    </source>
</evidence>
<dbReference type="Gene3D" id="1.20.1560.10">
    <property type="entry name" value="ABC transporter type 1, transmembrane domain"/>
    <property type="match status" value="1"/>
</dbReference>
<keyword evidence="3" id="KW-1003">Cell membrane</keyword>
<dbReference type="Gene3D" id="3.40.50.300">
    <property type="entry name" value="P-loop containing nucleotide triphosphate hydrolases"/>
    <property type="match status" value="1"/>
</dbReference>
<protein>
    <submittedName>
        <fullName evidence="15">ABC transporter, ATP-binding protein</fullName>
    </submittedName>
</protein>
<comment type="subcellular location">
    <subcellularLocation>
        <location evidence="1">Cell inner membrane</location>
        <topology evidence="1">Multi-pass membrane protein</topology>
    </subcellularLocation>
</comment>
<dbReference type="Pfam" id="PF00664">
    <property type="entry name" value="ABC_membrane"/>
    <property type="match status" value="1"/>
</dbReference>
<keyword evidence="4" id="KW-0997">Cell inner membrane</keyword>
<evidence type="ECO:0000256" key="6">
    <source>
        <dbReference type="ARBA" id="ARBA00022741"/>
    </source>
</evidence>
<feature type="transmembrane region" description="Helical" evidence="12">
    <location>
        <begin position="243"/>
        <end position="263"/>
    </location>
</feature>
<dbReference type="RefSeq" id="WP_005521668.1">
    <property type="nucleotide sequence ID" value="NZ_EQ973329.1"/>
</dbReference>
<feature type="transmembrane region" description="Helical" evidence="12">
    <location>
        <begin position="153"/>
        <end position="170"/>
    </location>
</feature>
<feature type="domain" description="ABC transporter" evidence="13">
    <location>
        <begin position="329"/>
        <end position="561"/>
    </location>
</feature>
<dbReference type="Proteomes" id="UP000006247">
    <property type="component" value="Unassembled WGS sequence"/>
</dbReference>
<evidence type="ECO:0000256" key="2">
    <source>
        <dbReference type="ARBA" id="ARBA00022448"/>
    </source>
</evidence>
<dbReference type="GO" id="GO:0005886">
    <property type="term" value="C:plasma membrane"/>
    <property type="evidence" value="ECO:0007669"/>
    <property type="project" value="UniProtKB-SubCell"/>
</dbReference>
<sequence>MIRDLYAIVDKPAQRMLIMLLIASTLAAAAQGIAFAGLFPFLTSFISDDDAVSLWLMFILIATIITWMMVLFTGFIGRASSAAILRSLLSMLGERISRLPLSYFRQGVDGSLADMASSGIGFAAAVPHVVVRPVITGIVTPAVIALATCVIDWRIGIIMIGAAPLLWLAYRRIGAASGESDHHHTEAVAEVTTRLIEFTRSQSAIRAAGPNSIGDQVVDDALQRQHDAFAQATATQGAAIGRLGSLVQAVFSAIVIVAVIIALRGGMDYATLVALLIVVSCFTEPIVNAGALSGGFSSGRNTLAELRKLREIPVLSEPNEPVTPTSYDVEFAGVDFNYGESRILSQISFTVPEHSLVAIVGPSGAGKTTIMRLLSRFMDPDAGTISIGGMPLPSIGTEQVNQLVTPVFQDTFLIEGTIRDNLLLARPTATDTELQVAATAAALDGLIDKNGWNMDVGEGGSLLSGGERQRVAIARALLKDSPIITLDEPTSSLDAVTERVITDTMHALRTDHTVIVVAHQLNTIRDADHIVVLNEAGQIVEQGTHDELMKLGGQYHHHWQIRTTS</sequence>
<evidence type="ECO:0000313" key="16">
    <source>
        <dbReference type="Proteomes" id="UP000006247"/>
    </source>
</evidence>
<feature type="transmembrane region" description="Helical" evidence="12">
    <location>
        <begin position="52"/>
        <end position="76"/>
    </location>
</feature>
<evidence type="ECO:0000256" key="12">
    <source>
        <dbReference type="SAM" id="Phobius"/>
    </source>
</evidence>
<evidence type="ECO:0000256" key="1">
    <source>
        <dbReference type="ARBA" id="ARBA00004429"/>
    </source>
</evidence>
<dbReference type="GO" id="GO:0140359">
    <property type="term" value="F:ABC-type transporter activity"/>
    <property type="evidence" value="ECO:0007669"/>
    <property type="project" value="InterPro"/>
</dbReference>
<evidence type="ECO:0000256" key="9">
    <source>
        <dbReference type="ARBA" id="ARBA00022989"/>
    </source>
</evidence>
<dbReference type="InterPro" id="IPR011527">
    <property type="entry name" value="ABC1_TM_dom"/>
</dbReference>
<name>C0E4C3_9CORY</name>
<dbReference type="PROSITE" id="PS00211">
    <property type="entry name" value="ABC_TRANSPORTER_1"/>
    <property type="match status" value="1"/>
</dbReference>
<dbReference type="SUPFAM" id="SSF52540">
    <property type="entry name" value="P-loop containing nucleoside triphosphate hydrolases"/>
    <property type="match status" value="1"/>
</dbReference>
<dbReference type="FunFam" id="3.40.50.300:FF:000221">
    <property type="entry name" value="Multidrug ABC transporter ATP-binding protein"/>
    <property type="match status" value="1"/>
</dbReference>
<comment type="caution">
    <text evidence="15">The sequence shown here is derived from an EMBL/GenBank/DDBJ whole genome shotgun (WGS) entry which is preliminary data.</text>
</comment>
<evidence type="ECO:0000256" key="8">
    <source>
        <dbReference type="ARBA" id="ARBA00022967"/>
    </source>
</evidence>
<dbReference type="InterPro" id="IPR036640">
    <property type="entry name" value="ABC1_TM_sf"/>
</dbReference>